<sequence length="111" mass="12155">MRKVVLITGASSGIGLALCKRLLVEDDELHLCLACRNMSKAEAVRAALLASHPTAEVTVVQVDVSNLQSVFQASKELKQRFQRLDYIYLNAGIMPNPHLNIKALFSGLFSS</sequence>
<reference evidence="2" key="1">
    <citation type="submission" date="2025-08" db="UniProtKB">
        <authorList>
            <consortium name="RefSeq"/>
        </authorList>
    </citation>
    <scope>IDENTIFICATION</scope>
    <source>
        <tissue evidence="2">Blood</tissue>
    </source>
</reference>
<evidence type="ECO:0000313" key="1">
    <source>
        <dbReference type="Proteomes" id="UP000504640"/>
    </source>
</evidence>
<dbReference type="PANTHER" id="PTHR44442:SF1">
    <property type="entry name" value="3-KETO-STEROID REDUCTASE_17-BETA-HYDROXYSTEROID DEHYDROGENASE 7"/>
    <property type="match status" value="1"/>
</dbReference>
<dbReference type="InterPro" id="IPR002347">
    <property type="entry name" value="SDR_fam"/>
</dbReference>
<dbReference type="GeneID" id="116560254"/>
<name>A0A6J3IZM6_SAPAP</name>
<dbReference type="Proteomes" id="UP000504640">
    <property type="component" value="Unplaced"/>
</dbReference>
<dbReference type="PANTHER" id="PTHR44442">
    <property type="entry name" value="3-KETO-STEROID REDUCTASE"/>
    <property type="match status" value="1"/>
</dbReference>
<dbReference type="GO" id="GO:0000253">
    <property type="term" value="F:3-beta-hydroxysteroid 3-dehydrogenase (NADP+) activity"/>
    <property type="evidence" value="ECO:0007669"/>
    <property type="project" value="TreeGrafter"/>
</dbReference>
<dbReference type="GO" id="GO:0047024">
    <property type="term" value="F:5-alpha-androstane-3-beta,17-beta-diol dehydrogenase (NADP+) activity"/>
    <property type="evidence" value="ECO:0007669"/>
    <property type="project" value="TreeGrafter"/>
</dbReference>
<dbReference type="SUPFAM" id="SSF51735">
    <property type="entry name" value="NAD(P)-binding Rossmann-fold domains"/>
    <property type="match status" value="1"/>
</dbReference>
<evidence type="ECO:0000313" key="2">
    <source>
        <dbReference type="RefSeq" id="XP_032147454.1"/>
    </source>
</evidence>
<gene>
    <name evidence="2" type="primary">HSD17B7</name>
</gene>
<dbReference type="InterPro" id="IPR036291">
    <property type="entry name" value="NAD(P)-bd_dom_sf"/>
</dbReference>
<protein>
    <submittedName>
        <fullName evidence="2">3-keto-steroid reductase isoform X4</fullName>
    </submittedName>
</protein>
<proteinExistence type="predicted"/>
<dbReference type="Gene3D" id="3.40.50.720">
    <property type="entry name" value="NAD(P)-binding Rossmann-like Domain"/>
    <property type="match status" value="1"/>
</dbReference>
<dbReference type="GO" id="GO:0005789">
    <property type="term" value="C:endoplasmic reticulum membrane"/>
    <property type="evidence" value="ECO:0007669"/>
    <property type="project" value="TreeGrafter"/>
</dbReference>
<dbReference type="InterPro" id="IPR052834">
    <property type="entry name" value="3KSR/17beta-HSD"/>
</dbReference>
<dbReference type="GO" id="GO:0006695">
    <property type="term" value="P:cholesterol biosynthetic process"/>
    <property type="evidence" value="ECO:0007669"/>
    <property type="project" value="TreeGrafter"/>
</dbReference>
<keyword evidence="1" id="KW-1185">Reference proteome</keyword>
<dbReference type="CTD" id="51478"/>
<dbReference type="PRINTS" id="PR00081">
    <property type="entry name" value="GDHRDH"/>
</dbReference>
<dbReference type="AlphaFoldDB" id="A0A6J3IZM6"/>
<dbReference type="GO" id="GO:0004303">
    <property type="term" value="F:estradiol 17-beta-dehydrogenase [NAD(P)+] activity"/>
    <property type="evidence" value="ECO:0007669"/>
    <property type="project" value="TreeGrafter"/>
</dbReference>
<dbReference type="Pfam" id="PF00106">
    <property type="entry name" value="adh_short"/>
    <property type="match status" value="1"/>
</dbReference>
<organism evidence="1 2">
    <name type="scientific">Sapajus apella</name>
    <name type="common">Brown-capped capuchin</name>
    <name type="synonym">Cebus apella</name>
    <dbReference type="NCBI Taxonomy" id="9515"/>
    <lineage>
        <taxon>Eukaryota</taxon>
        <taxon>Metazoa</taxon>
        <taxon>Chordata</taxon>
        <taxon>Craniata</taxon>
        <taxon>Vertebrata</taxon>
        <taxon>Euteleostomi</taxon>
        <taxon>Mammalia</taxon>
        <taxon>Eutheria</taxon>
        <taxon>Euarchontoglires</taxon>
        <taxon>Primates</taxon>
        <taxon>Haplorrhini</taxon>
        <taxon>Platyrrhini</taxon>
        <taxon>Cebidae</taxon>
        <taxon>Cebinae</taxon>
        <taxon>Sapajus</taxon>
    </lineage>
</organism>
<accession>A0A6J3IZM6</accession>
<dbReference type="RefSeq" id="XP_032147454.1">
    <property type="nucleotide sequence ID" value="XM_032291563.1"/>
</dbReference>